<evidence type="ECO:0000259" key="7">
    <source>
        <dbReference type="PROSITE" id="PS51352"/>
    </source>
</evidence>
<evidence type="ECO:0000256" key="6">
    <source>
        <dbReference type="SAM" id="Phobius"/>
    </source>
</evidence>
<comment type="subcellular location">
    <subcellularLocation>
        <location evidence="1">Cell inner membrane</location>
        <topology evidence="1">Single-pass membrane protein</topology>
        <orientation evidence="1">Periplasmic side</orientation>
    </subcellularLocation>
</comment>
<gene>
    <name evidence="8" type="ORF">J5837_11605</name>
</gene>
<keyword evidence="4" id="KW-1015">Disulfide bond</keyword>
<dbReference type="Pfam" id="PF08534">
    <property type="entry name" value="Redoxin"/>
    <property type="match status" value="1"/>
</dbReference>
<reference evidence="8" key="1">
    <citation type="journal article" date="2016" name="Int. J. Syst. Evol. Microbiol.">
        <title>Pseudoxanthomonas helianthi sp. nov., isolated from roots of Jerusalem artichoke (Helianthus tuberosus).</title>
        <authorList>
            <person name="Kittiwongwattana C."/>
            <person name="Thawai C."/>
        </authorList>
    </citation>
    <scope>NUCLEOTIDE SEQUENCE</scope>
    <source>
        <strain evidence="8">110414</strain>
    </source>
</reference>
<evidence type="ECO:0000256" key="5">
    <source>
        <dbReference type="ARBA" id="ARBA00023284"/>
    </source>
</evidence>
<name>A0A941AUK9_9GAMM</name>
<dbReference type="SUPFAM" id="SSF52833">
    <property type="entry name" value="Thioredoxin-like"/>
    <property type="match status" value="1"/>
</dbReference>
<dbReference type="InterPro" id="IPR013740">
    <property type="entry name" value="Redoxin"/>
</dbReference>
<evidence type="ECO:0000256" key="2">
    <source>
        <dbReference type="ARBA" id="ARBA00007758"/>
    </source>
</evidence>
<keyword evidence="9" id="KW-1185">Reference proteome</keyword>
<comment type="caution">
    <text evidence="8">The sequence shown here is derived from an EMBL/GenBank/DDBJ whole genome shotgun (WGS) entry which is preliminary data.</text>
</comment>
<feature type="domain" description="Thioredoxin" evidence="7">
    <location>
        <begin position="53"/>
        <end position="195"/>
    </location>
</feature>
<dbReference type="AlphaFoldDB" id="A0A941AUK9"/>
<evidence type="ECO:0000256" key="4">
    <source>
        <dbReference type="ARBA" id="ARBA00023157"/>
    </source>
</evidence>
<keyword evidence="6" id="KW-1133">Transmembrane helix</keyword>
<keyword evidence="5" id="KW-0676">Redox-active center</keyword>
<dbReference type="InterPro" id="IPR036249">
    <property type="entry name" value="Thioredoxin-like_sf"/>
</dbReference>
<sequence length="196" mass="21692">MNTSNSPAPQKKGHGAFVFAAVIIGLFFIGLVGLLFYGVRRSGDADRDALPSALIGKPAPAFDLPLLHTPDQRLALADLHGKPFVLNVWGSWCPECRGEHPVISRFAYTKRVRFIGYNLKDEPTDAKAWLERYGNPYTDVIVDVDGRAALDWGIYGAPETFLVDAAGIVRWKHVGPVDDAIIRDELIPLLDKLDRR</sequence>
<dbReference type="PANTHER" id="PTHR42852">
    <property type="entry name" value="THIOL:DISULFIDE INTERCHANGE PROTEIN DSBE"/>
    <property type="match status" value="1"/>
</dbReference>
<keyword evidence="3" id="KW-0201">Cytochrome c-type biogenesis</keyword>
<dbReference type="InterPro" id="IPR050553">
    <property type="entry name" value="Thioredoxin_ResA/DsbE_sf"/>
</dbReference>
<feature type="transmembrane region" description="Helical" evidence="6">
    <location>
        <begin position="16"/>
        <end position="37"/>
    </location>
</feature>
<dbReference type="InterPro" id="IPR013766">
    <property type="entry name" value="Thioredoxin_domain"/>
</dbReference>
<evidence type="ECO:0000256" key="3">
    <source>
        <dbReference type="ARBA" id="ARBA00022748"/>
    </source>
</evidence>
<dbReference type="CDD" id="cd03010">
    <property type="entry name" value="TlpA_like_DsbE"/>
    <property type="match status" value="1"/>
</dbReference>
<dbReference type="InterPro" id="IPR004799">
    <property type="entry name" value="Periplasmic_diS_OxRdtase_DsbE"/>
</dbReference>
<keyword evidence="6" id="KW-0812">Transmembrane</keyword>
<reference evidence="8" key="2">
    <citation type="submission" date="2021-03" db="EMBL/GenBank/DDBJ databases">
        <authorList>
            <person name="Cao W."/>
        </authorList>
    </citation>
    <scope>NUCLEOTIDE SEQUENCE</scope>
    <source>
        <strain evidence="8">110414</strain>
    </source>
</reference>
<keyword evidence="6" id="KW-0472">Membrane</keyword>
<protein>
    <submittedName>
        <fullName evidence="8">DsbE family thiol:disulfide interchange protein</fullName>
    </submittedName>
</protein>
<accession>A0A941AUK9</accession>
<evidence type="ECO:0000313" key="8">
    <source>
        <dbReference type="EMBL" id="MBP3985051.1"/>
    </source>
</evidence>
<dbReference type="NCBIfam" id="TIGR00385">
    <property type="entry name" value="dsbE"/>
    <property type="match status" value="1"/>
</dbReference>
<organism evidence="8 9">
    <name type="scientific">Pseudoxanthomonas helianthi</name>
    <dbReference type="NCBI Taxonomy" id="1453541"/>
    <lineage>
        <taxon>Bacteria</taxon>
        <taxon>Pseudomonadati</taxon>
        <taxon>Pseudomonadota</taxon>
        <taxon>Gammaproteobacteria</taxon>
        <taxon>Lysobacterales</taxon>
        <taxon>Lysobacteraceae</taxon>
        <taxon>Pseudoxanthomonas</taxon>
    </lineage>
</organism>
<dbReference type="PANTHER" id="PTHR42852:SF6">
    <property type="entry name" value="THIOL:DISULFIDE INTERCHANGE PROTEIN DSBE"/>
    <property type="match status" value="1"/>
</dbReference>
<dbReference type="GO" id="GO:0005886">
    <property type="term" value="C:plasma membrane"/>
    <property type="evidence" value="ECO:0007669"/>
    <property type="project" value="UniProtKB-SubCell"/>
</dbReference>
<dbReference type="Gene3D" id="3.40.30.10">
    <property type="entry name" value="Glutaredoxin"/>
    <property type="match status" value="1"/>
</dbReference>
<evidence type="ECO:0000313" key="9">
    <source>
        <dbReference type="Proteomes" id="UP000673447"/>
    </source>
</evidence>
<dbReference type="PROSITE" id="PS51352">
    <property type="entry name" value="THIOREDOXIN_2"/>
    <property type="match status" value="1"/>
</dbReference>
<dbReference type="Proteomes" id="UP000673447">
    <property type="component" value="Unassembled WGS sequence"/>
</dbReference>
<dbReference type="GO" id="GO:0030288">
    <property type="term" value="C:outer membrane-bounded periplasmic space"/>
    <property type="evidence" value="ECO:0007669"/>
    <property type="project" value="InterPro"/>
</dbReference>
<dbReference type="EMBL" id="JAGKTC010000002">
    <property type="protein sequence ID" value="MBP3985051.1"/>
    <property type="molecule type" value="Genomic_DNA"/>
</dbReference>
<comment type="similarity">
    <text evidence="2">Belongs to the thioredoxin family. DsbE subfamily.</text>
</comment>
<evidence type="ECO:0000256" key="1">
    <source>
        <dbReference type="ARBA" id="ARBA00004383"/>
    </source>
</evidence>
<dbReference type="GO" id="GO:0015036">
    <property type="term" value="F:disulfide oxidoreductase activity"/>
    <property type="evidence" value="ECO:0007669"/>
    <property type="project" value="InterPro"/>
</dbReference>
<dbReference type="RefSeq" id="WP_210536887.1">
    <property type="nucleotide sequence ID" value="NZ_JAGKTC010000002.1"/>
</dbReference>
<dbReference type="GO" id="GO:0017004">
    <property type="term" value="P:cytochrome complex assembly"/>
    <property type="evidence" value="ECO:0007669"/>
    <property type="project" value="UniProtKB-KW"/>
</dbReference>
<proteinExistence type="inferred from homology"/>